<sequence>MSDINRHDRPGRSALNQQYEPPGCDISHTELKSARYDVLRFGAADLADEQRALPLPQAVFTGPYRIWQAALATRPPGRP</sequence>
<organism evidence="2 3">
    <name type="scientific">Dactylosporangium siamense</name>
    <dbReference type="NCBI Taxonomy" id="685454"/>
    <lineage>
        <taxon>Bacteria</taxon>
        <taxon>Bacillati</taxon>
        <taxon>Actinomycetota</taxon>
        <taxon>Actinomycetes</taxon>
        <taxon>Micromonosporales</taxon>
        <taxon>Micromonosporaceae</taxon>
        <taxon>Dactylosporangium</taxon>
    </lineage>
</organism>
<dbReference type="AlphaFoldDB" id="A0A919UI93"/>
<accession>A0A919UI93</accession>
<keyword evidence="3" id="KW-1185">Reference proteome</keyword>
<name>A0A919UI93_9ACTN</name>
<gene>
    <name evidence="2" type="ORF">Dsi01nite_112120</name>
</gene>
<dbReference type="Proteomes" id="UP000660611">
    <property type="component" value="Unassembled WGS sequence"/>
</dbReference>
<comment type="caution">
    <text evidence="2">The sequence shown here is derived from an EMBL/GenBank/DDBJ whole genome shotgun (WGS) entry which is preliminary data.</text>
</comment>
<evidence type="ECO:0000256" key="1">
    <source>
        <dbReference type="SAM" id="MobiDB-lite"/>
    </source>
</evidence>
<evidence type="ECO:0000313" key="2">
    <source>
        <dbReference type="EMBL" id="GIG53171.1"/>
    </source>
</evidence>
<proteinExistence type="predicted"/>
<dbReference type="EMBL" id="BONQ01000215">
    <property type="protein sequence ID" value="GIG53171.1"/>
    <property type="molecule type" value="Genomic_DNA"/>
</dbReference>
<protein>
    <submittedName>
        <fullName evidence="2">Uncharacterized protein</fullName>
    </submittedName>
</protein>
<dbReference type="RefSeq" id="WP_203854768.1">
    <property type="nucleotide sequence ID" value="NZ_BAAAVW010000030.1"/>
</dbReference>
<evidence type="ECO:0000313" key="3">
    <source>
        <dbReference type="Proteomes" id="UP000660611"/>
    </source>
</evidence>
<feature type="compositionally biased region" description="Basic and acidic residues" evidence="1">
    <location>
        <begin position="1"/>
        <end position="11"/>
    </location>
</feature>
<feature type="region of interest" description="Disordered" evidence="1">
    <location>
        <begin position="1"/>
        <end position="26"/>
    </location>
</feature>
<reference evidence="2" key="1">
    <citation type="submission" date="2021-01" db="EMBL/GenBank/DDBJ databases">
        <title>Whole genome shotgun sequence of Dactylosporangium siamense NBRC 106093.</title>
        <authorList>
            <person name="Komaki H."/>
            <person name="Tamura T."/>
        </authorList>
    </citation>
    <scope>NUCLEOTIDE SEQUENCE</scope>
    <source>
        <strain evidence="2">NBRC 106093</strain>
    </source>
</reference>